<name>A0ABY8W3A3_9MYCO</name>
<dbReference type="Proteomes" id="UP001236585">
    <property type="component" value="Chromosome"/>
</dbReference>
<feature type="transmembrane region" description="Helical" evidence="2">
    <location>
        <begin position="92"/>
        <end position="115"/>
    </location>
</feature>
<evidence type="ECO:0000313" key="3">
    <source>
        <dbReference type="EMBL" id="WIM89831.1"/>
    </source>
</evidence>
<feature type="compositionally biased region" description="Pro residues" evidence="1">
    <location>
        <begin position="15"/>
        <end position="85"/>
    </location>
</feature>
<keyword evidence="2" id="KW-1133">Transmembrane helix</keyword>
<feature type="region of interest" description="Disordered" evidence="1">
    <location>
        <begin position="1"/>
        <end position="86"/>
    </location>
</feature>
<protein>
    <recommendedName>
        <fullName evidence="5">DUF4878 domain-containing protein</fullName>
    </recommendedName>
</protein>
<gene>
    <name evidence="3" type="ORF">PT015_10610</name>
</gene>
<keyword evidence="4" id="KW-1185">Reference proteome</keyword>
<keyword evidence="2" id="KW-0472">Membrane</keyword>
<evidence type="ECO:0000313" key="4">
    <source>
        <dbReference type="Proteomes" id="UP001236585"/>
    </source>
</evidence>
<keyword evidence="2" id="KW-0812">Transmembrane</keyword>
<organism evidence="3 4">
    <name type="scientific">Candidatus Mycobacterium wuenschmannii</name>
    <dbReference type="NCBI Taxonomy" id="3027808"/>
    <lineage>
        <taxon>Bacteria</taxon>
        <taxon>Bacillati</taxon>
        <taxon>Actinomycetota</taxon>
        <taxon>Actinomycetes</taxon>
        <taxon>Mycobacteriales</taxon>
        <taxon>Mycobacteriaceae</taxon>
        <taxon>Mycobacterium</taxon>
    </lineage>
</organism>
<feature type="compositionally biased region" description="Gly residues" evidence="1">
    <location>
        <begin position="1"/>
        <end position="14"/>
    </location>
</feature>
<accession>A0ABY8W3A3</accession>
<sequence length="406" mass="41937">MTDSTGGGGYGGPNPLGPGGPTQPPPAPGPGPAPWSAPPQQPQPWQPNPAGPGPGMPAGPPPGPGPGGPPGSFGPPEPFRFPPPQQRNRKPLFITLGAGAAVLVVIIIVLVITLAGGNSGGGAGSAADAVKGYLSALARGDAEAALAYSDDQPASKDFLTNDVLKKQIAKWPITNIRILNDDSSAASIGMGQVHVAANFGDKVSDGTIRTKRTKQRWYLESAAIKLKPGPGSSVNGAEKTLTLFGKPFSGDTSYVFPGFVDIGSSSPYIGVKAQPLLLDSLNSYSPWVQAEYSLNDAGTKAVNEALSKAFASCQNSNLLKPPPPCPMGGLDDYRYVEGTARWGSSDLSKVKISVFDQYHLNVMFSGEVTTPVSVQAKFGRSGDGTTETFLSGTADISKVPPVLSYR</sequence>
<reference evidence="3 4" key="1">
    <citation type="journal article" date="2023" name="Microbiol. Resour. Announc.">
        <title>Complete Genome Sequence of Mycobacterium wuenschmanii, a novel Nontuberculous Mycobacterium Isolated from a captive population of Amazon Milk Frogs.</title>
        <authorList>
            <person name="Hicks J."/>
            <person name="Zeineldin M."/>
            <person name="Ward H."/>
            <person name="Wuenschmann A."/>
            <person name="Camp P."/>
            <person name="Farrell D."/>
            <person name="Lehman K."/>
            <person name="Thacker T."/>
            <person name="Cuthbert E."/>
        </authorList>
    </citation>
    <scope>NUCLEOTIDE SEQUENCE [LARGE SCALE GENOMIC DNA]</scope>
    <source>
        <strain evidence="3 4">Wuenschmanii</strain>
    </source>
</reference>
<evidence type="ECO:0000256" key="2">
    <source>
        <dbReference type="SAM" id="Phobius"/>
    </source>
</evidence>
<dbReference type="RefSeq" id="WP_285190573.1">
    <property type="nucleotide sequence ID" value="NZ_CP126981.1"/>
</dbReference>
<dbReference type="EMBL" id="CP126981">
    <property type="protein sequence ID" value="WIM89831.1"/>
    <property type="molecule type" value="Genomic_DNA"/>
</dbReference>
<evidence type="ECO:0000256" key="1">
    <source>
        <dbReference type="SAM" id="MobiDB-lite"/>
    </source>
</evidence>
<evidence type="ECO:0008006" key="5">
    <source>
        <dbReference type="Google" id="ProtNLM"/>
    </source>
</evidence>
<proteinExistence type="predicted"/>